<evidence type="ECO:0000256" key="3">
    <source>
        <dbReference type="ARBA" id="ARBA00022989"/>
    </source>
</evidence>
<evidence type="ECO:0000256" key="2">
    <source>
        <dbReference type="ARBA" id="ARBA00022692"/>
    </source>
</evidence>
<name>A0A368YQV4_9HYPH</name>
<proteinExistence type="predicted"/>
<dbReference type="AlphaFoldDB" id="A0A368YQV4"/>
<dbReference type="Pfam" id="PF01758">
    <property type="entry name" value="SBF"/>
    <property type="match status" value="1"/>
</dbReference>
<feature type="transmembrane region" description="Helical" evidence="5">
    <location>
        <begin position="134"/>
        <end position="157"/>
    </location>
</feature>
<gene>
    <name evidence="6" type="ORF">C7476_10712</name>
</gene>
<feature type="transmembrane region" description="Helical" evidence="5">
    <location>
        <begin position="40"/>
        <end position="62"/>
    </location>
</feature>
<evidence type="ECO:0000313" key="7">
    <source>
        <dbReference type="Proteomes" id="UP000253324"/>
    </source>
</evidence>
<dbReference type="InterPro" id="IPR038770">
    <property type="entry name" value="Na+/solute_symporter_sf"/>
</dbReference>
<organism evidence="6 7">
    <name type="scientific">Phyllobacterium bourgognense</name>
    <dbReference type="NCBI Taxonomy" id="314236"/>
    <lineage>
        <taxon>Bacteria</taxon>
        <taxon>Pseudomonadati</taxon>
        <taxon>Pseudomonadota</taxon>
        <taxon>Alphaproteobacteria</taxon>
        <taxon>Hyphomicrobiales</taxon>
        <taxon>Phyllobacteriaceae</taxon>
        <taxon>Phyllobacterium</taxon>
    </lineage>
</organism>
<dbReference type="Proteomes" id="UP000253324">
    <property type="component" value="Unassembled WGS sequence"/>
</dbReference>
<feature type="transmembrane region" description="Helical" evidence="5">
    <location>
        <begin position="169"/>
        <end position="189"/>
    </location>
</feature>
<keyword evidence="7" id="KW-1185">Reference proteome</keyword>
<feature type="transmembrane region" description="Helical" evidence="5">
    <location>
        <begin position="255"/>
        <end position="274"/>
    </location>
</feature>
<keyword evidence="3 5" id="KW-1133">Transmembrane helix</keyword>
<evidence type="ECO:0000256" key="1">
    <source>
        <dbReference type="ARBA" id="ARBA00004141"/>
    </source>
</evidence>
<comment type="caution">
    <text evidence="6">The sequence shown here is derived from an EMBL/GenBank/DDBJ whole genome shotgun (WGS) entry which is preliminary data.</text>
</comment>
<evidence type="ECO:0000256" key="4">
    <source>
        <dbReference type="ARBA" id="ARBA00023136"/>
    </source>
</evidence>
<dbReference type="PANTHER" id="PTHR10361">
    <property type="entry name" value="SODIUM-BILE ACID COTRANSPORTER"/>
    <property type="match status" value="1"/>
</dbReference>
<evidence type="ECO:0000313" key="6">
    <source>
        <dbReference type="EMBL" id="RCW82602.1"/>
    </source>
</evidence>
<keyword evidence="2 5" id="KW-0812">Transmembrane</keyword>
<feature type="transmembrane region" description="Helical" evidence="5">
    <location>
        <begin position="195"/>
        <end position="215"/>
    </location>
</feature>
<dbReference type="EMBL" id="QPJM01000007">
    <property type="protein sequence ID" value="RCW82602.1"/>
    <property type="molecule type" value="Genomic_DNA"/>
</dbReference>
<dbReference type="PANTHER" id="PTHR10361:SF28">
    <property type="entry name" value="P3 PROTEIN-RELATED"/>
    <property type="match status" value="1"/>
</dbReference>
<dbReference type="RefSeq" id="WP_114430484.1">
    <property type="nucleotide sequence ID" value="NZ_QPJM01000007.1"/>
</dbReference>
<reference evidence="6 7" key="1">
    <citation type="submission" date="2018-07" db="EMBL/GenBank/DDBJ databases">
        <title>Genomic Encyclopedia of Type Strains, Phase III (KMG-III): the genomes of soil and plant-associated and newly described type strains.</title>
        <authorList>
            <person name="Whitman W."/>
        </authorList>
    </citation>
    <scope>NUCLEOTIDE SEQUENCE [LARGE SCALE GENOMIC DNA]</scope>
    <source>
        <strain evidence="6 7">31-25a</strain>
    </source>
</reference>
<sequence>MTLAQIIGFAINASMFLIVFALGLRATFDDMTYLFRRPSLFVRSILSMNIFMLAVAVLLSLLFNLHPAIKIALVTLAISPVPPVLPGKQEKAGGSASYTIGLLVATALVSIVLVPLAISLLGSSFNIEMHEPESAIASVVLISIIIPLVAGVIVRHFAPDLANRTERLISRFATLLLIVAVVPVLFIAWHAIWALIGNGIVIMLVLFTLIGVALGHFLGGPDPDDRTVLALATGTRHPGVAIAIASLNFPDEKAVMAVVLYHLAIGAIVSIPYVRWRTRIHATLHPEMK</sequence>
<dbReference type="Gene3D" id="1.20.1530.20">
    <property type="match status" value="1"/>
</dbReference>
<dbReference type="GO" id="GO:0016020">
    <property type="term" value="C:membrane"/>
    <property type="evidence" value="ECO:0007669"/>
    <property type="project" value="UniProtKB-SubCell"/>
</dbReference>
<dbReference type="OrthoDB" id="581741at2"/>
<dbReference type="InterPro" id="IPR002657">
    <property type="entry name" value="BilAc:Na_symport/Acr3"/>
</dbReference>
<evidence type="ECO:0000256" key="5">
    <source>
        <dbReference type="SAM" id="Phobius"/>
    </source>
</evidence>
<accession>A0A368YQV4</accession>
<feature type="transmembrane region" description="Helical" evidence="5">
    <location>
        <begin position="98"/>
        <end position="122"/>
    </location>
</feature>
<dbReference type="InterPro" id="IPR004710">
    <property type="entry name" value="Bilac:Na_transpt"/>
</dbReference>
<keyword evidence="4 5" id="KW-0472">Membrane</keyword>
<comment type="subcellular location">
    <subcellularLocation>
        <location evidence="1">Membrane</location>
        <topology evidence="1">Multi-pass membrane protein</topology>
    </subcellularLocation>
</comment>
<feature type="transmembrane region" description="Helical" evidence="5">
    <location>
        <begin position="6"/>
        <end position="28"/>
    </location>
</feature>
<protein>
    <submittedName>
        <fullName evidence="6">BASS family bile acid:Na+ symporter</fullName>
    </submittedName>
</protein>